<evidence type="ECO:0000313" key="2">
    <source>
        <dbReference type="Proteomes" id="UP000447434"/>
    </source>
</evidence>
<comment type="caution">
    <text evidence="1">The sequence shown here is derived from an EMBL/GenBank/DDBJ whole genome shotgun (WGS) entry which is preliminary data.</text>
</comment>
<proteinExistence type="predicted"/>
<keyword evidence="2" id="KW-1185">Reference proteome</keyword>
<protein>
    <submittedName>
        <fullName evidence="1">Uncharacterized protein</fullName>
    </submittedName>
</protein>
<evidence type="ECO:0000313" key="1">
    <source>
        <dbReference type="EMBL" id="KAE9589487.1"/>
    </source>
</evidence>
<reference evidence="2" key="1">
    <citation type="journal article" date="2020" name="Nat. Commun.">
        <title>Genome sequence of the cluster root forming white lupin.</title>
        <authorList>
            <person name="Hufnagel B."/>
            <person name="Marques A."/>
            <person name="Soriano A."/>
            <person name="Marques L."/>
            <person name="Divol F."/>
            <person name="Doumas P."/>
            <person name="Sallet E."/>
            <person name="Mancinotti D."/>
            <person name="Carrere S."/>
            <person name="Marande W."/>
            <person name="Arribat S."/>
            <person name="Keller J."/>
            <person name="Huneau C."/>
            <person name="Blein T."/>
            <person name="Aime D."/>
            <person name="Laguerre M."/>
            <person name="Taylor J."/>
            <person name="Schubert V."/>
            <person name="Nelson M."/>
            <person name="Geu-Flores F."/>
            <person name="Crespi M."/>
            <person name="Gallardo-Guerrero K."/>
            <person name="Delaux P.-M."/>
            <person name="Salse J."/>
            <person name="Berges H."/>
            <person name="Guyot R."/>
            <person name="Gouzy J."/>
            <person name="Peret B."/>
        </authorList>
    </citation>
    <scope>NUCLEOTIDE SEQUENCE [LARGE SCALE GENOMIC DNA]</scope>
    <source>
        <strain evidence="2">cv. Amiga</strain>
    </source>
</reference>
<dbReference type="AlphaFoldDB" id="A0A6A4NSB2"/>
<organism evidence="1 2">
    <name type="scientific">Lupinus albus</name>
    <name type="common">White lupine</name>
    <name type="synonym">Lupinus termis</name>
    <dbReference type="NCBI Taxonomy" id="3870"/>
    <lineage>
        <taxon>Eukaryota</taxon>
        <taxon>Viridiplantae</taxon>
        <taxon>Streptophyta</taxon>
        <taxon>Embryophyta</taxon>
        <taxon>Tracheophyta</taxon>
        <taxon>Spermatophyta</taxon>
        <taxon>Magnoliopsida</taxon>
        <taxon>eudicotyledons</taxon>
        <taxon>Gunneridae</taxon>
        <taxon>Pentapetalae</taxon>
        <taxon>rosids</taxon>
        <taxon>fabids</taxon>
        <taxon>Fabales</taxon>
        <taxon>Fabaceae</taxon>
        <taxon>Papilionoideae</taxon>
        <taxon>50 kb inversion clade</taxon>
        <taxon>genistoids sensu lato</taxon>
        <taxon>core genistoids</taxon>
        <taxon>Genisteae</taxon>
        <taxon>Lupinus</taxon>
    </lineage>
</organism>
<dbReference type="Proteomes" id="UP000447434">
    <property type="component" value="Chromosome 21"/>
</dbReference>
<accession>A0A6A4NSB2</accession>
<name>A0A6A4NSB2_LUPAL</name>
<sequence length="54" mass="6254">MCGNDFIIGFLFELVCRIRFWKRSRLMILFVKSVKGKLCGECCGVLMLYDPFGV</sequence>
<dbReference type="EMBL" id="WOCE01000021">
    <property type="protein sequence ID" value="KAE9589487.1"/>
    <property type="molecule type" value="Genomic_DNA"/>
</dbReference>
<gene>
    <name evidence="1" type="ORF">Lalb_Chr21g0309511</name>
</gene>